<accession>A0A396Z5U9</accession>
<comment type="caution">
    <text evidence="1">The sequence shown here is derived from an EMBL/GenBank/DDBJ whole genome shotgun (WGS) entry which is preliminary data.</text>
</comment>
<evidence type="ECO:0000313" key="2">
    <source>
        <dbReference type="Proteomes" id="UP000265798"/>
    </source>
</evidence>
<sequence length="130" mass="15541">MRVLLSLSENKTQELWKNFMTRKSEIRNRIGADFYSMQIYEDSYFKNFDPAKTFEKWASMEVSDFDSVPVEMETTILPASFFSPFDVPFPNSHWISIQQRAERNGFSRTLRIFKSKIFLLNLRFTIWLNT</sequence>
<dbReference type="AlphaFoldDB" id="A0A396Z5U9"/>
<proteinExistence type="predicted"/>
<dbReference type="Proteomes" id="UP000265798">
    <property type="component" value="Unassembled WGS sequence"/>
</dbReference>
<evidence type="ECO:0000313" key="1">
    <source>
        <dbReference type="EMBL" id="RHX89066.1"/>
    </source>
</evidence>
<name>A0A396Z5U9_9LEPT</name>
<dbReference type="EMBL" id="QHCT01000004">
    <property type="protein sequence ID" value="RHX89066.1"/>
    <property type="molecule type" value="Genomic_DNA"/>
</dbReference>
<dbReference type="InterPro" id="IPR011256">
    <property type="entry name" value="Reg_factor_effector_dom_sf"/>
</dbReference>
<dbReference type="Gene3D" id="3.20.80.10">
    <property type="entry name" value="Regulatory factor, effector binding domain"/>
    <property type="match status" value="1"/>
</dbReference>
<gene>
    <name evidence="1" type="ORF">DLM75_14470</name>
</gene>
<protein>
    <recommendedName>
        <fullName evidence="3">GyrI-like small molecule binding domain-containing protein</fullName>
    </recommendedName>
</protein>
<reference evidence="2" key="1">
    <citation type="submission" date="2018-05" db="EMBL/GenBank/DDBJ databases">
        <title>Leptospira yasudae sp. nov. and Leptospira stimsonii sp. nov., two pathogenic species of the genus Leptospira isolated from environmental sources.</title>
        <authorList>
            <person name="Casanovas-Massana A."/>
            <person name="Hamond C."/>
            <person name="Santos L.A."/>
            <person name="Hacker K.P."/>
            <person name="Balassiano I."/>
            <person name="Medeiros M.A."/>
            <person name="Reis M.G."/>
            <person name="Ko A.I."/>
            <person name="Wunder E.A."/>
        </authorList>
    </citation>
    <scope>NUCLEOTIDE SEQUENCE [LARGE SCALE GENOMIC DNA]</scope>
    <source>
        <strain evidence="2">Yale</strain>
    </source>
</reference>
<organism evidence="1 2">
    <name type="scientific">Leptospira stimsonii</name>
    <dbReference type="NCBI Taxonomy" id="2202203"/>
    <lineage>
        <taxon>Bacteria</taxon>
        <taxon>Pseudomonadati</taxon>
        <taxon>Spirochaetota</taxon>
        <taxon>Spirochaetia</taxon>
        <taxon>Leptospirales</taxon>
        <taxon>Leptospiraceae</taxon>
        <taxon>Leptospira</taxon>
    </lineage>
</organism>
<evidence type="ECO:0008006" key="3">
    <source>
        <dbReference type="Google" id="ProtNLM"/>
    </source>
</evidence>